<feature type="region of interest" description="Disordered" evidence="1">
    <location>
        <begin position="1"/>
        <end position="20"/>
    </location>
</feature>
<feature type="compositionally biased region" description="Acidic residues" evidence="1">
    <location>
        <begin position="308"/>
        <end position="320"/>
    </location>
</feature>
<proteinExistence type="predicted"/>
<dbReference type="Proteomes" id="UP000052978">
    <property type="component" value="Unassembled WGS sequence"/>
</dbReference>
<protein>
    <submittedName>
        <fullName evidence="3">Transmembrane protein 72</fullName>
    </submittedName>
</protein>
<dbReference type="PANTHER" id="PTHR28474:SF1">
    <property type="entry name" value="TRANSMEMBRANE PROTEIN 72"/>
    <property type="match status" value="1"/>
</dbReference>
<feature type="transmembrane region" description="Helical" evidence="2">
    <location>
        <begin position="157"/>
        <end position="175"/>
    </location>
</feature>
<gene>
    <name evidence="3" type="ORF">D623_10006741</name>
</gene>
<feature type="region of interest" description="Disordered" evidence="1">
    <location>
        <begin position="209"/>
        <end position="245"/>
    </location>
</feature>
<dbReference type="eggNOG" id="ENOG502RXMX">
    <property type="taxonomic scope" value="Eukaryota"/>
</dbReference>
<dbReference type="AlphaFoldDB" id="S7P258"/>
<keyword evidence="4" id="KW-1185">Reference proteome</keyword>
<dbReference type="PANTHER" id="PTHR28474">
    <property type="entry name" value="TRANSMEMBRANE PROTEIN 72"/>
    <property type="match status" value="1"/>
</dbReference>
<dbReference type="EMBL" id="KE161080">
    <property type="protein sequence ID" value="EPQ01647.1"/>
    <property type="molecule type" value="Genomic_DNA"/>
</dbReference>
<name>S7P258_MYOBR</name>
<evidence type="ECO:0000313" key="3">
    <source>
        <dbReference type="EMBL" id="EPQ01647.1"/>
    </source>
</evidence>
<feature type="compositionally biased region" description="Low complexity" evidence="1">
    <location>
        <begin position="334"/>
        <end position="345"/>
    </location>
</feature>
<dbReference type="InterPro" id="IPR032055">
    <property type="entry name" value="TMEM72"/>
</dbReference>
<organism evidence="3 4">
    <name type="scientific">Myotis brandtii</name>
    <name type="common">Brandt's bat</name>
    <dbReference type="NCBI Taxonomy" id="109478"/>
    <lineage>
        <taxon>Eukaryota</taxon>
        <taxon>Metazoa</taxon>
        <taxon>Chordata</taxon>
        <taxon>Craniata</taxon>
        <taxon>Vertebrata</taxon>
        <taxon>Euteleostomi</taxon>
        <taxon>Mammalia</taxon>
        <taxon>Eutheria</taxon>
        <taxon>Laurasiatheria</taxon>
        <taxon>Chiroptera</taxon>
        <taxon>Yangochiroptera</taxon>
        <taxon>Vespertilionidae</taxon>
        <taxon>Myotis</taxon>
    </lineage>
</organism>
<feature type="region of interest" description="Disordered" evidence="1">
    <location>
        <begin position="303"/>
        <end position="345"/>
    </location>
</feature>
<accession>S7P258</accession>
<evidence type="ECO:0000256" key="1">
    <source>
        <dbReference type="SAM" id="MobiDB-lite"/>
    </source>
</evidence>
<keyword evidence="2" id="KW-1133">Transmembrane helix</keyword>
<feature type="transmembrane region" description="Helical" evidence="2">
    <location>
        <begin position="109"/>
        <end position="137"/>
    </location>
</feature>
<sequence>MQAAGGRFTDGKAVGHLPKGDEDDTDIQACTTVTFVGDRGPHRHKRMLTLHTEPLLPALLGRCPCPGTMKLQVFWTGLEYTCRLLGITTAAVLIGVGTETFLQGHFKSLAFYLLFTGATVAVCEGAYFVAQLLAICFQCQPGSLAARAREKARWLGCFQKFLAYLLLSVACFLHPVLVWHVTIPGSMLVLTGLAYFLLSKRKKSRATPAVLATQEQYTDPSSSARSTTGSGDTEQTYTFHGALGPGPGSLLDHMRCILKGPRKPSAPQRPEAPTELTLEPAASLAAKKQVRFEESAARIIPALAAGLDSEDSEPEPEEASSDTTPIIPPPQAPSFLSSLSGSSLF</sequence>
<dbReference type="Pfam" id="PF16054">
    <property type="entry name" value="TMEM72"/>
    <property type="match status" value="1"/>
</dbReference>
<reference evidence="3 4" key="1">
    <citation type="journal article" date="2013" name="Nat. Commun.">
        <title>Genome analysis reveals insights into physiology and longevity of the Brandt's bat Myotis brandtii.</title>
        <authorList>
            <person name="Seim I."/>
            <person name="Fang X."/>
            <person name="Xiong Z."/>
            <person name="Lobanov A.V."/>
            <person name="Huang Z."/>
            <person name="Ma S."/>
            <person name="Feng Y."/>
            <person name="Turanov A.A."/>
            <person name="Zhu Y."/>
            <person name="Lenz T.L."/>
            <person name="Gerashchenko M.V."/>
            <person name="Fan D."/>
            <person name="Hee Yim S."/>
            <person name="Yao X."/>
            <person name="Jordan D."/>
            <person name="Xiong Y."/>
            <person name="Ma Y."/>
            <person name="Lyapunov A.N."/>
            <person name="Chen G."/>
            <person name="Kulakova O.I."/>
            <person name="Sun Y."/>
            <person name="Lee S.G."/>
            <person name="Bronson R.T."/>
            <person name="Moskalev A.A."/>
            <person name="Sunyaev S.R."/>
            <person name="Zhang G."/>
            <person name="Krogh A."/>
            <person name="Wang J."/>
            <person name="Gladyshev V.N."/>
        </authorList>
    </citation>
    <scope>NUCLEOTIDE SEQUENCE [LARGE SCALE GENOMIC DNA]</scope>
</reference>
<evidence type="ECO:0000256" key="2">
    <source>
        <dbReference type="SAM" id="Phobius"/>
    </source>
</evidence>
<keyword evidence="2 3" id="KW-0812">Transmembrane</keyword>
<feature type="compositionally biased region" description="Polar residues" evidence="1">
    <location>
        <begin position="213"/>
        <end position="238"/>
    </location>
</feature>
<feature type="transmembrane region" description="Helical" evidence="2">
    <location>
        <begin position="80"/>
        <end position="97"/>
    </location>
</feature>
<keyword evidence="2" id="KW-0472">Membrane</keyword>
<evidence type="ECO:0000313" key="4">
    <source>
        <dbReference type="Proteomes" id="UP000052978"/>
    </source>
</evidence>
<feature type="transmembrane region" description="Helical" evidence="2">
    <location>
        <begin position="181"/>
        <end position="198"/>
    </location>
</feature>